<keyword evidence="5" id="KW-0902">Two-component regulatory system</keyword>
<dbReference type="EMBL" id="FN595503">
    <property type="protein sequence ID" value="CBI24170.3"/>
    <property type="molecule type" value="Genomic_DNA"/>
</dbReference>
<dbReference type="OrthoDB" id="10266508at2759"/>
<accession>D7T0V0</accession>
<dbReference type="GO" id="GO:0000160">
    <property type="term" value="P:phosphorelay signal transduction system"/>
    <property type="evidence" value="ECO:0007669"/>
    <property type="project" value="UniProtKB-KW"/>
</dbReference>
<reference evidence="7" key="1">
    <citation type="journal article" date="2007" name="Nature">
        <title>The grapevine genome sequence suggests ancestral hexaploidization in major angiosperm phyla.</title>
        <authorList>
            <consortium name="The French-Italian Public Consortium for Grapevine Genome Characterization."/>
            <person name="Jaillon O."/>
            <person name="Aury J.-M."/>
            <person name="Noel B."/>
            <person name="Policriti A."/>
            <person name="Clepet C."/>
            <person name="Casagrande A."/>
            <person name="Choisne N."/>
            <person name="Aubourg S."/>
            <person name="Vitulo N."/>
            <person name="Jubin C."/>
            <person name="Vezzi A."/>
            <person name="Legeai F."/>
            <person name="Hugueney P."/>
            <person name="Dasilva C."/>
            <person name="Horner D."/>
            <person name="Mica E."/>
            <person name="Jublot D."/>
            <person name="Poulain J."/>
            <person name="Bruyere C."/>
            <person name="Billault A."/>
            <person name="Segurens B."/>
            <person name="Gouyvenoux M."/>
            <person name="Ugarte E."/>
            <person name="Cattonaro F."/>
            <person name="Anthouard V."/>
            <person name="Vico V."/>
            <person name="Del Fabbro C."/>
            <person name="Alaux M."/>
            <person name="Di Gaspero G."/>
            <person name="Dumas V."/>
            <person name="Felice N."/>
            <person name="Paillard S."/>
            <person name="Juman I."/>
            <person name="Moroldo M."/>
            <person name="Scalabrin S."/>
            <person name="Canaguier A."/>
            <person name="Le Clainche I."/>
            <person name="Malacrida G."/>
            <person name="Durand E."/>
            <person name="Pesole G."/>
            <person name="Laucou V."/>
            <person name="Chatelet P."/>
            <person name="Merdinoglu D."/>
            <person name="Delledonne M."/>
            <person name="Pezzotti M."/>
            <person name="Lecharny A."/>
            <person name="Scarpelli C."/>
            <person name="Artiguenave F."/>
            <person name="Pe M.E."/>
            <person name="Valle G."/>
            <person name="Morgante M."/>
            <person name="Caboche M."/>
            <person name="Adam-Blondon A.-F."/>
            <person name="Weissenbach J."/>
            <person name="Quetier F."/>
            <person name="Wincker P."/>
        </authorList>
    </citation>
    <scope>NUCLEOTIDE SEQUENCE [LARGE SCALE GENOMIC DNA]</scope>
    <source>
        <strain evidence="7">cv. Pinot noir / PN40024</strain>
    </source>
</reference>
<dbReference type="InterPro" id="IPR036890">
    <property type="entry name" value="HATPase_C_sf"/>
</dbReference>
<dbReference type="AlphaFoldDB" id="D7T0V0"/>
<dbReference type="PaxDb" id="29760-VIT_19s0085g00570.t01"/>
<dbReference type="Gene3D" id="3.30.565.10">
    <property type="entry name" value="Histidine kinase-like ATPase, C-terminal domain"/>
    <property type="match status" value="1"/>
</dbReference>
<evidence type="ECO:0000256" key="3">
    <source>
        <dbReference type="ARBA" id="ARBA00022679"/>
    </source>
</evidence>
<evidence type="ECO:0000256" key="4">
    <source>
        <dbReference type="ARBA" id="ARBA00022777"/>
    </source>
</evidence>
<evidence type="ECO:0000256" key="2">
    <source>
        <dbReference type="ARBA" id="ARBA00012438"/>
    </source>
</evidence>
<protein>
    <recommendedName>
        <fullName evidence="2">histidine kinase</fullName>
        <ecNumber evidence="2">2.7.13.3</ecNumber>
    </recommendedName>
</protein>
<dbReference type="PANTHER" id="PTHR43711">
    <property type="entry name" value="TWO-COMPONENT HISTIDINE KINASE"/>
    <property type="match status" value="1"/>
</dbReference>
<gene>
    <name evidence="6" type="ordered locus">VIT_19s0085g00570</name>
</gene>
<dbReference type="SUPFAM" id="SSF55874">
    <property type="entry name" value="ATPase domain of HSP90 chaperone/DNA topoisomerase II/histidine kinase"/>
    <property type="match status" value="1"/>
</dbReference>
<dbReference type="EC" id="2.7.13.3" evidence="2"/>
<organism evidence="6 7">
    <name type="scientific">Vitis vinifera</name>
    <name type="common">Grape</name>
    <dbReference type="NCBI Taxonomy" id="29760"/>
    <lineage>
        <taxon>Eukaryota</taxon>
        <taxon>Viridiplantae</taxon>
        <taxon>Streptophyta</taxon>
        <taxon>Embryophyta</taxon>
        <taxon>Tracheophyta</taxon>
        <taxon>Spermatophyta</taxon>
        <taxon>Magnoliopsida</taxon>
        <taxon>eudicotyledons</taxon>
        <taxon>Gunneridae</taxon>
        <taxon>Pentapetalae</taxon>
        <taxon>rosids</taxon>
        <taxon>Vitales</taxon>
        <taxon>Vitaceae</taxon>
        <taxon>Viteae</taxon>
        <taxon>Vitis</taxon>
    </lineage>
</organism>
<comment type="catalytic activity">
    <reaction evidence="1">
        <text>ATP + protein L-histidine = ADP + protein N-phospho-L-histidine.</text>
        <dbReference type="EC" id="2.7.13.3"/>
    </reaction>
</comment>
<evidence type="ECO:0000256" key="1">
    <source>
        <dbReference type="ARBA" id="ARBA00000085"/>
    </source>
</evidence>
<sequence>MFSVQCINHNVETVLDLSDDMPKLVRGDSTRVVQIFANLISNFIKFTTCKFSFPIAKCKL</sequence>
<dbReference type="GO" id="GO:0004673">
    <property type="term" value="F:protein histidine kinase activity"/>
    <property type="evidence" value="ECO:0007669"/>
    <property type="project" value="UniProtKB-EC"/>
</dbReference>
<dbReference type="PANTHER" id="PTHR43711:SF1">
    <property type="entry name" value="HISTIDINE KINASE 1"/>
    <property type="match status" value="1"/>
</dbReference>
<evidence type="ECO:0000313" key="7">
    <source>
        <dbReference type="Proteomes" id="UP000009183"/>
    </source>
</evidence>
<dbReference type="InterPro" id="IPR050736">
    <property type="entry name" value="Sensor_HK_Regulatory"/>
</dbReference>
<dbReference type="Proteomes" id="UP000009183">
    <property type="component" value="Chromosome 19"/>
</dbReference>
<name>D7T0V0_VITVI</name>
<proteinExistence type="predicted"/>
<dbReference type="InParanoid" id="D7T0V0"/>
<evidence type="ECO:0000256" key="5">
    <source>
        <dbReference type="ARBA" id="ARBA00023012"/>
    </source>
</evidence>
<keyword evidence="4" id="KW-0418">Kinase</keyword>
<dbReference type="HOGENOM" id="CLU_2946359_0_0_1"/>
<keyword evidence="3" id="KW-0808">Transferase</keyword>
<evidence type="ECO:0000313" key="6">
    <source>
        <dbReference type="EMBL" id="CBI24170.3"/>
    </source>
</evidence>
<keyword evidence="7" id="KW-1185">Reference proteome</keyword>
<dbReference type="eggNOG" id="KOG0519">
    <property type="taxonomic scope" value="Eukaryota"/>
</dbReference>